<dbReference type="OrthoDB" id="3044497at2759"/>
<proteinExistence type="predicted"/>
<name>A0A9P7K1D7_9AGAM</name>
<evidence type="ECO:0000313" key="2">
    <source>
        <dbReference type="Proteomes" id="UP000823399"/>
    </source>
</evidence>
<keyword evidence="2" id="KW-1185">Reference proteome</keyword>
<dbReference type="Proteomes" id="UP000823399">
    <property type="component" value="Unassembled WGS sequence"/>
</dbReference>
<dbReference type="EMBL" id="JABBWM010000001">
    <property type="protein sequence ID" value="KAG2120457.1"/>
    <property type="molecule type" value="Genomic_DNA"/>
</dbReference>
<dbReference type="RefSeq" id="XP_041299833.1">
    <property type="nucleotide sequence ID" value="XM_041430585.1"/>
</dbReference>
<sequence>LLQLRTDHVPLNKHLHRIAKLPSPICSSCHQKEGSVYYYILECPAFIRPCNILRKTLGTCDLTLKKLLNDQKAICKLLTFIVQTKHFHATFGDV</sequence>
<comment type="caution">
    <text evidence="1">The sequence shown here is derived from an EMBL/GenBank/DDBJ whole genome shotgun (WGS) entry which is preliminary data.</text>
</comment>
<dbReference type="GeneID" id="64692844"/>
<accession>A0A9P7K1D7</accession>
<reference evidence="1" key="1">
    <citation type="journal article" date="2020" name="New Phytol.">
        <title>Comparative genomics reveals dynamic genome evolution in host specialist ectomycorrhizal fungi.</title>
        <authorList>
            <person name="Lofgren L.A."/>
            <person name="Nguyen N.H."/>
            <person name="Vilgalys R."/>
            <person name="Ruytinx J."/>
            <person name="Liao H.L."/>
            <person name="Branco S."/>
            <person name="Kuo A."/>
            <person name="LaButti K."/>
            <person name="Lipzen A."/>
            <person name="Andreopoulos W."/>
            <person name="Pangilinan J."/>
            <person name="Riley R."/>
            <person name="Hundley H."/>
            <person name="Na H."/>
            <person name="Barry K."/>
            <person name="Grigoriev I.V."/>
            <person name="Stajich J.E."/>
            <person name="Kennedy P.G."/>
        </authorList>
    </citation>
    <scope>NUCLEOTIDE SEQUENCE</scope>
    <source>
        <strain evidence="1">FC423</strain>
    </source>
</reference>
<dbReference type="AlphaFoldDB" id="A0A9P7K1D7"/>
<organism evidence="1 2">
    <name type="scientific">Suillus discolor</name>
    <dbReference type="NCBI Taxonomy" id="1912936"/>
    <lineage>
        <taxon>Eukaryota</taxon>
        <taxon>Fungi</taxon>
        <taxon>Dikarya</taxon>
        <taxon>Basidiomycota</taxon>
        <taxon>Agaricomycotina</taxon>
        <taxon>Agaricomycetes</taxon>
        <taxon>Agaricomycetidae</taxon>
        <taxon>Boletales</taxon>
        <taxon>Suillineae</taxon>
        <taxon>Suillaceae</taxon>
        <taxon>Suillus</taxon>
    </lineage>
</organism>
<protein>
    <recommendedName>
        <fullName evidence="3">Reverse transcriptase</fullName>
    </recommendedName>
</protein>
<gene>
    <name evidence="1" type="ORF">F5147DRAFT_560863</name>
</gene>
<feature type="non-terminal residue" evidence="1">
    <location>
        <position position="94"/>
    </location>
</feature>
<evidence type="ECO:0000313" key="1">
    <source>
        <dbReference type="EMBL" id="KAG2120457.1"/>
    </source>
</evidence>
<feature type="non-terminal residue" evidence="1">
    <location>
        <position position="1"/>
    </location>
</feature>
<evidence type="ECO:0008006" key="3">
    <source>
        <dbReference type="Google" id="ProtNLM"/>
    </source>
</evidence>